<dbReference type="PROSITE" id="PS50082">
    <property type="entry name" value="WD_REPEATS_2"/>
    <property type="match status" value="1"/>
</dbReference>
<dbReference type="OMA" id="CTCMSFA"/>
<feature type="region of interest" description="Disordered" evidence="6">
    <location>
        <begin position="31"/>
        <end position="64"/>
    </location>
</feature>
<dbReference type="EMBL" id="GG738882">
    <property type="protein sequence ID" value="EFC41948.1"/>
    <property type="molecule type" value="Genomic_DNA"/>
</dbReference>
<dbReference type="PANTHER" id="PTHR12442:SF22">
    <property type="entry name" value="CYTOPLASMIC DYNEIN 1 INTERMEDIATE CHAIN-RELATED"/>
    <property type="match status" value="1"/>
</dbReference>
<dbReference type="InParanoid" id="D2VM92"/>
<feature type="repeat" description="WD" evidence="5">
    <location>
        <begin position="474"/>
        <end position="508"/>
    </location>
</feature>
<dbReference type="PANTHER" id="PTHR12442">
    <property type="entry name" value="DYNEIN INTERMEDIATE CHAIN"/>
    <property type="match status" value="1"/>
</dbReference>
<evidence type="ECO:0000256" key="6">
    <source>
        <dbReference type="SAM" id="MobiDB-lite"/>
    </source>
</evidence>
<dbReference type="Proteomes" id="UP000006671">
    <property type="component" value="Unassembled WGS sequence"/>
</dbReference>
<protein>
    <submittedName>
        <fullName evidence="7">Predicted protein</fullName>
    </submittedName>
</protein>
<sequence length="627" mass="70655">MSSKGGGDDIKLEIERRKEEIRRKKEALEAYKNKKSASGQKVSFIEGLVPPRSAQPQQTPTELEDKQEKISTAVDDSKISKQSVVPLVDTKKAAAIQRGELFDITNNGTIISEVGGESKMIYEKSSQTDREFEEQTVAKIIEVGPNTKQGINVDDLIVTDDSDFTIPAEYLTSIETVKEEKLEQEDIEKKYKEISSTKEFQEFFFKASRFVEKCVRQPFDPLLDYADDFTNSFQVSKSEKVNLETTFFDQNICQQKAVTSLSWSPKFEELFLATYCSSDVLHENEGLVLVWNQHYARKPELHLHCETPISTAQFYSYNPSLVIGGTYTGQIVVWDIREKTSAPVIRTAISSRSHTEPIFGMEIVGSSEAGHNLVTMSTDGRICTWSMNKLDTPPEVVDLTITKYEQQENSTPTNPVELIQGLERNSVYAPTSILSQVMKFPKGEINRFYVGSENGIIYSADRFGSKKGLNTDKYQGHLAPITSLDSHPTMEFSDLLISSSMDWTCKLWCQRKQTSLISFDEFEDYVYDVKWSPQNPSLFAAVDGAGILSLWNINIDQEMPIYKTSVCSSALNKLEWSRDGKRLVTGSLSGSVYMYNIDEEIGIPKQKELETKLLESVIVDLVAADTL</sequence>
<dbReference type="InterPro" id="IPR050687">
    <property type="entry name" value="Dynein_IC"/>
</dbReference>
<evidence type="ECO:0000256" key="4">
    <source>
        <dbReference type="ARBA" id="ARBA00022737"/>
    </source>
</evidence>
<dbReference type="AlphaFoldDB" id="D2VM92"/>
<evidence type="ECO:0000256" key="1">
    <source>
        <dbReference type="ARBA" id="ARBA00004496"/>
    </source>
</evidence>
<comment type="subcellular location">
    <subcellularLocation>
        <location evidence="1">Cytoplasm</location>
    </subcellularLocation>
</comment>
<evidence type="ECO:0000256" key="3">
    <source>
        <dbReference type="ARBA" id="ARBA00022574"/>
    </source>
</evidence>
<proteinExistence type="predicted"/>
<evidence type="ECO:0000313" key="7">
    <source>
        <dbReference type="EMBL" id="EFC41948.1"/>
    </source>
</evidence>
<keyword evidence="2" id="KW-0963">Cytoplasm</keyword>
<organism evidence="8">
    <name type="scientific">Naegleria gruberi</name>
    <name type="common">Amoeba</name>
    <dbReference type="NCBI Taxonomy" id="5762"/>
    <lineage>
        <taxon>Eukaryota</taxon>
        <taxon>Discoba</taxon>
        <taxon>Heterolobosea</taxon>
        <taxon>Tetramitia</taxon>
        <taxon>Eutetramitia</taxon>
        <taxon>Vahlkampfiidae</taxon>
        <taxon>Naegleria</taxon>
    </lineage>
</organism>
<reference evidence="7 8" key="1">
    <citation type="journal article" date="2010" name="Cell">
        <title>The genome of Naegleria gruberi illuminates early eukaryotic versatility.</title>
        <authorList>
            <person name="Fritz-Laylin L.K."/>
            <person name="Prochnik S.E."/>
            <person name="Ginger M.L."/>
            <person name="Dacks J.B."/>
            <person name="Carpenter M.L."/>
            <person name="Field M.C."/>
            <person name="Kuo A."/>
            <person name="Paredez A."/>
            <person name="Chapman J."/>
            <person name="Pham J."/>
            <person name="Shu S."/>
            <person name="Neupane R."/>
            <person name="Cipriano M."/>
            <person name="Mancuso J."/>
            <person name="Tu H."/>
            <person name="Salamov A."/>
            <person name="Lindquist E."/>
            <person name="Shapiro H."/>
            <person name="Lucas S."/>
            <person name="Grigoriev I.V."/>
            <person name="Cande W.Z."/>
            <person name="Fulton C."/>
            <person name="Rokhsar D.S."/>
            <person name="Dawson S.C."/>
        </authorList>
    </citation>
    <scope>NUCLEOTIDE SEQUENCE [LARGE SCALE GENOMIC DNA]</scope>
    <source>
        <strain evidence="7 8">NEG-M</strain>
    </source>
</reference>
<dbReference type="OrthoDB" id="4189at2759"/>
<evidence type="ECO:0000313" key="8">
    <source>
        <dbReference type="Proteomes" id="UP000006671"/>
    </source>
</evidence>
<gene>
    <name evidence="7" type="ORF">NAEGRDRAFT_50717</name>
</gene>
<dbReference type="GO" id="GO:0005737">
    <property type="term" value="C:cytoplasm"/>
    <property type="evidence" value="ECO:0007669"/>
    <property type="project" value="UniProtKB-SubCell"/>
</dbReference>
<evidence type="ECO:0000256" key="2">
    <source>
        <dbReference type="ARBA" id="ARBA00022490"/>
    </source>
</evidence>
<evidence type="ECO:0000256" key="5">
    <source>
        <dbReference type="PROSITE-ProRule" id="PRU00221"/>
    </source>
</evidence>
<dbReference type="STRING" id="5762.D2VM92"/>
<dbReference type="Pfam" id="PF00400">
    <property type="entry name" value="WD40"/>
    <property type="match status" value="2"/>
</dbReference>
<keyword evidence="3 5" id="KW-0853">WD repeat</keyword>
<dbReference type="InterPro" id="IPR015943">
    <property type="entry name" value="WD40/YVTN_repeat-like_dom_sf"/>
</dbReference>
<keyword evidence="8" id="KW-1185">Reference proteome</keyword>
<dbReference type="SMART" id="SM00320">
    <property type="entry name" value="WD40"/>
    <property type="match status" value="6"/>
</dbReference>
<dbReference type="GeneID" id="8862641"/>
<dbReference type="GO" id="GO:0045504">
    <property type="term" value="F:dynein heavy chain binding"/>
    <property type="evidence" value="ECO:0007669"/>
    <property type="project" value="TreeGrafter"/>
</dbReference>
<dbReference type="FunCoup" id="D2VM92">
    <property type="interactions" value="93"/>
</dbReference>
<dbReference type="GO" id="GO:0010970">
    <property type="term" value="P:transport along microtubule"/>
    <property type="evidence" value="ECO:0007669"/>
    <property type="project" value="TreeGrafter"/>
</dbReference>
<dbReference type="GO" id="GO:0045503">
    <property type="term" value="F:dynein light chain binding"/>
    <property type="evidence" value="ECO:0007669"/>
    <property type="project" value="TreeGrafter"/>
</dbReference>
<dbReference type="GO" id="GO:0005868">
    <property type="term" value="C:cytoplasmic dynein complex"/>
    <property type="evidence" value="ECO:0007669"/>
    <property type="project" value="TreeGrafter"/>
</dbReference>
<dbReference type="KEGG" id="ngr:NAEGRDRAFT_50717"/>
<accession>D2VM92</accession>
<dbReference type="SUPFAM" id="SSF50978">
    <property type="entry name" value="WD40 repeat-like"/>
    <property type="match status" value="1"/>
</dbReference>
<dbReference type="Gene3D" id="2.130.10.10">
    <property type="entry name" value="YVTN repeat-like/Quinoprotein amine dehydrogenase"/>
    <property type="match status" value="2"/>
</dbReference>
<dbReference type="VEuPathDB" id="AmoebaDB:NAEGRDRAFT_50717"/>
<name>D2VM92_NAEGR</name>
<dbReference type="InterPro" id="IPR001680">
    <property type="entry name" value="WD40_rpt"/>
</dbReference>
<dbReference type="RefSeq" id="XP_002674692.1">
    <property type="nucleotide sequence ID" value="XM_002674646.1"/>
</dbReference>
<dbReference type="InterPro" id="IPR036322">
    <property type="entry name" value="WD40_repeat_dom_sf"/>
</dbReference>
<dbReference type="eggNOG" id="KOG1587">
    <property type="taxonomic scope" value="Eukaryota"/>
</dbReference>
<keyword evidence="4" id="KW-0677">Repeat</keyword>